<evidence type="ECO:0000256" key="1">
    <source>
        <dbReference type="SAM" id="Phobius"/>
    </source>
</evidence>
<feature type="transmembrane region" description="Helical" evidence="1">
    <location>
        <begin position="96"/>
        <end position="114"/>
    </location>
</feature>
<organism evidence="2 3">
    <name type="scientific">Altererythrobacter lutimaris</name>
    <dbReference type="NCBI Taxonomy" id="2743979"/>
    <lineage>
        <taxon>Bacteria</taxon>
        <taxon>Pseudomonadati</taxon>
        <taxon>Pseudomonadota</taxon>
        <taxon>Alphaproteobacteria</taxon>
        <taxon>Sphingomonadales</taxon>
        <taxon>Erythrobacteraceae</taxon>
        <taxon>Altererythrobacter</taxon>
    </lineage>
</organism>
<dbReference type="EMBL" id="JABWTA010000001">
    <property type="protein sequence ID" value="NVE93823.1"/>
    <property type="molecule type" value="Genomic_DNA"/>
</dbReference>
<evidence type="ECO:0000313" key="2">
    <source>
        <dbReference type="EMBL" id="NVE93823.1"/>
    </source>
</evidence>
<keyword evidence="1" id="KW-0472">Membrane</keyword>
<dbReference type="RefSeq" id="WP_176272165.1">
    <property type="nucleotide sequence ID" value="NZ_JABWTA010000001.1"/>
</dbReference>
<keyword evidence="1" id="KW-1133">Transmembrane helix</keyword>
<name>A0A850H7I2_9SPHN</name>
<feature type="transmembrane region" description="Helical" evidence="1">
    <location>
        <begin position="7"/>
        <end position="25"/>
    </location>
</feature>
<feature type="transmembrane region" description="Helical" evidence="1">
    <location>
        <begin position="67"/>
        <end position="89"/>
    </location>
</feature>
<comment type="caution">
    <text evidence="2">The sequence shown here is derived from an EMBL/GenBank/DDBJ whole genome shotgun (WGS) entry which is preliminary data.</text>
</comment>
<evidence type="ECO:0008006" key="4">
    <source>
        <dbReference type="Google" id="ProtNLM"/>
    </source>
</evidence>
<sequence>MISKRSFLYWWIGGLIAFAITLYLHTPLVVEGVPGGILDHQAAPDAATVDAIQGAWREYGVMDQARIAMISDLIFIGIYGIGCVLGGLYFRRLSSVFVRALGWVALAGGVAFLITDYGETVSQLIQLTQGAGDDTLAGIASGLRPIKIASFIAAFVAILAGLIAARLTPSIRS</sequence>
<feature type="transmembrane region" description="Helical" evidence="1">
    <location>
        <begin position="148"/>
        <end position="167"/>
    </location>
</feature>
<accession>A0A850H7I2</accession>
<gene>
    <name evidence="2" type="ORF">HUO12_02820</name>
</gene>
<keyword evidence="1" id="KW-0812">Transmembrane</keyword>
<keyword evidence="3" id="KW-1185">Reference proteome</keyword>
<reference evidence="2 3" key="1">
    <citation type="submission" date="2020-06" db="EMBL/GenBank/DDBJ databases">
        <title>Altererythrobacter lutimaris sp. nov., a marine bacterium isolated from a tidal flat.</title>
        <authorList>
            <person name="Kim D."/>
            <person name="Yoo Y."/>
            <person name="Kim J.-J."/>
        </authorList>
    </citation>
    <scope>NUCLEOTIDE SEQUENCE [LARGE SCALE GENOMIC DNA]</scope>
    <source>
        <strain evidence="2 3">JGD-16</strain>
    </source>
</reference>
<dbReference type="AlphaFoldDB" id="A0A850H7I2"/>
<proteinExistence type="predicted"/>
<dbReference type="Proteomes" id="UP000546031">
    <property type="component" value="Unassembled WGS sequence"/>
</dbReference>
<evidence type="ECO:0000313" key="3">
    <source>
        <dbReference type="Proteomes" id="UP000546031"/>
    </source>
</evidence>
<protein>
    <recommendedName>
        <fullName evidence="4">DUF2269 family protein</fullName>
    </recommendedName>
</protein>